<evidence type="ECO:0000259" key="2">
    <source>
        <dbReference type="Pfam" id="PF18741"/>
    </source>
</evidence>
<feature type="domain" description="DNA2/NAM7 helicase-like C-terminal" evidence="1">
    <location>
        <begin position="11"/>
        <end position="208"/>
    </location>
</feature>
<dbReference type="InterPro" id="IPR041679">
    <property type="entry name" value="DNA2/NAM7-like_C"/>
</dbReference>
<proteinExistence type="predicted"/>
<dbReference type="InterPro" id="IPR049468">
    <property type="entry name" value="Restrct_endonuc-II-like_dom"/>
</dbReference>
<dbReference type="HOGENOM" id="CLU_527717_0_0_5"/>
<dbReference type="FunFam" id="3.40.960.10:FF:000002">
    <property type="entry name" value="DNA helicase related protein"/>
    <property type="match status" value="1"/>
</dbReference>
<dbReference type="InterPro" id="IPR011335">
    <property type="entry name" value="Restrct_endonuc-II-like"/>
</dbReference>
<dbReference type="InterPro" id="IPR047187">
    <property type="entry name" value="SF1_C_Upf1"/>
</dbReference>
<dbReference type="SUPFAM" id="SSF52980">
    <property type="entry name" value="Restriction endonuclease-like"/>
    <property type="match status" value="1"/>
</dbReference>
<protein>
    <submittedName>
        <fullName evidence="3">Restriction endonuclease type II-like protein</fullName>
    </submittedName>
</protein>
<dbReference type="GO" id="GO:0004519">
    <property type="term" value="F:endonuclease activity"/>
    <property type="evidence" value="ECO:0007669"/>
    <property type="project" value="UniProtKB-KW"/>
</dbReference>
<gene>
    <name evidence="3" type="ORF">RGR602_CH02371</name>
</gene>
<dbReference type="SUPFAM" id="SSF52540">
    <property type="entry name" value="P-loop containing nucleoside triphosphate hydrolases"/>
    <property type="match status" value="1"/>
</dbReference>
<evidence type="ECO:0000313" key="3">
    <source>
        <dbReference type="EMBL" id="AJD41697.1"/>
    </source>
</evidence>
<keyword evidence="3" id="KW-0255">Endonuclease</keyword>
<organism evidence="3 4">
    <name type="scientific">Rhizobium gallicum bv. gallicum R602sp</name>
    <dbReference type="NCBI Taxonomy" id="1041138"/>
    <lineage>
        <taxon>Bacteria</taxon>
        <taxon>Pseudomonadati</taxon>
        <taxon>Pseudomonadota</taxon>
        <taxon>Alphaproteobacteria</taxon>
        <taxon>Hyphomicrobiales</taxon>
        <taxon>Rhizobiaceae</taxon>
        <taxon>Rhizobium/Agrobacterium group</taxon>
        <taxon>Rhizobium</taxon>
    </lineage>
</organism>
<dbReference type="CDD" id="cd18808">
    <property type="entry name" value="SF1_C_Upf1"/>
    <property type="match status" value="1"/>
</dbReference>
<dbReference type="Gene3D" id="3.40.50.300">
    <property type="entry name" value="P-loop containing nucleotide triphosphate hydrolases"/>
    <property type="match status" value="1"/>
</dbReference>
<dbReference type="AlphaFoldDB" id="A0A0B4X5B3"/>
<keyword evidence="3" id="KW-0378">Hydrolase</keyword>
<dbReference type="Proteomes" id="UP000031368">
    <property type="component" value="Chromosome"/>
</dbReference>
<sequence length="516" mass="59419">MDDDEEDQIDDESILERCQKVFNEVRRLKWHYRSRCESLIRFSNENFYESSLITFPAAKPGAFSVDLLRANGTYQARRNLTEAERISEEAIEFMRHFARSDEESMPTLGIVAVNTDQRDLISETLRRLAANDELVDEFMLKAERKGEPLFVKNLENVQGDERDFIFISMTYGPEPGQTRPRQRFGPINTNQGHRRLNVLFSRARIRIALFTSFGSEDVKPTETSKEGVHVLKRYLEYAESRGKSAIESISQDADSDFEVEVAKRLRLRGYHVDLQVGVTGYKIDIGVRNPDAPESFLAGVECDGARYHSSKSARDRDRLREEVLGGLGWKIVRVWSTDWFDNPDRETDKLVTRLEAIRRQTPSIYQDYRLHGTYTVSVAQTVDEPEALEPAELLADVPVAAPAKPIEPISQLDFGALLDRADDGLELLNSDRSLSEQEAVRALRAFRDTEIKARMDEWEPHRSILRDGLIETFIKQRVIDPAEWFHKVPQYLRSGTDAVEKRLYLERICEVIERLN</sequence>
<dbReference type="Pfam" id="PF18741">
    <property type="entry name" value="MTES_1575"/>
    <property type="match status" value="1"/>
</dbReference>
<dbReference type="EMBL" id="CP006877">
    <property type="protein sequence ID" value="AJD41697.1"/>
    <property type="molecule type" value="Genomic_DNA"/>
</dbReference>
<keyword evidence="4" id="KW-1185">Reference proteome</keyword>
<name>A0A0B4X5B3_9HYPH</name>
<accession>A0A0B4X5B3</accession>
<dbReference type="Pfam" id="PF13087">
    <property type="entry name" value="AAA_12"/>
    <property type="match status" value="1"/>
</dbReference>
<evidence type="ECO:0000259" key="1">
    <source>
        <dbReference type="Pfam" id="PF13087"/>
    </source>
</evidence>
<dbReference type="InterPro" id="IPR027417">
    <property type="entry name" value="P-loop_NTPase"/>
</dbReference>
<dbReference type="KEGG" id="rga:RGR602_CH02371"/>
<feature type="domain" description="Restriction endonuclease type II-like" evidence="2">
    <location>
        <begin position="257"/>
        <end position="354"/>
    </location>
</feature>
<dbReference type="Gene3D" id="3.40.960.10">
    <property type="entry name" value="VSR Endonuclease"/>
    <property type="match status" value="1"/>
</dbReference>
<evidence type="ECO:0000313" key="4">
    <source>
        <dbReference type="Proteomes" id="UP000031368"/>
    </source>
</evidence>
<reference evidence="3 4" key="1">
    <citation type="submission" date="2013-11" db="EMBL/GenBank/DDBJ databases">
        <title>Complete genome sequence of Rhizobium gallicum bv. gallicum R602.</title>
        <authorList>
            <person name="Bustos P."/>
            <person name="Santamaria R.I."/>
            <person name="Lozano L."/>
            <person name="Acosta J.L."/>
            <person name="Ormeno-Orrillo E."/>
            <person name="Rogel M.A."/>
            <person name="Romero D."/>
            <person name="Cevallos M.A."/>
            <person name="Martinez-Romero E."/>
            <person name="Gonzalez V."/>
        </authorList>
    </citation>
    <scope>NUCLEOTIDE SEQUENCE [LARGE SCALE GENOMIC DNA]</scope>
    <source>
        <strain evidence="3 4">R602</strain>
    </source>
</reference>
<keyword evidence="3" id="KW-0540">Nuclease</keyword>